<feature type="domain" description="Glycosyltransferase 2-like" evidence="1">
    <location>
        <begin position="4"/>
        <end position="161"/>
    </location>
</feature>
<gene>
    <name evidence="2" type="ORF">ENK44_00365</name>
</gene>
<dbReference type="InterPro" id="IPR029044">
    <property type="entry name" value="Nucleotide-diphossugar_trans"/>
</dbReference>
<dbReference type="Gene3D" id="3.90.550.10">
    <property type="entry name" value="Spore Coat Polysaccharide Biosynthesis Protein SpsA, Chain A"/>
    <property type="match status" value="1"/>
</dbReference>
<dbReference type="InterPro" id="IPR050834">
    <property type="entry name" value="Glycosyltransf_2"/>
</dbReference>
<dbReference type="Proteomes" id="UP000885779">
    <property type="component" value="Unassembled WGS sequence"/>
</dbReference>
<proteinExistence type="predicted"/>
<comment type="caution">
    <text evidence="2">The sequence shown here is derived from an EMBL/GenBank/DDBJ whole genome shotgun (WGS) entry which is preliminary data.</text>
</comment>
<evidence type="ECO:0000313" key="2">
    <source>
        <dbReference type="EMBL" id="HGY54129.1"/>
    </source>
</evidence>
<dbReference type="PANTHER" id="PTHR43685">
    <property type="entry name" value="GLYCOSYLTRANSFERASE"/>
    <property type="match status" value="1"/>
</dbReference>
<dbReference type="InterPro" id="IPR001173">
    <property type="entry name" value="Glyco_trans_2-like"/>
</dbReference>
<sequence length="277" mass="32159">MQISVIIPVYNRPQAVQRAVNSVLQQTEPPLEIIVVDDGSTEETPQVLAQYGSKIKMVRQSHRGVSAARNAGIKRAQADWLAFLDSDDEWLPEKLAAARRFHEQNPDLLIFQSEEIWIRNGRRVNPKKKHQKYGGWIFRQSLPLCIVSPSAVVIHKKLFEEVGYFDEELPVCEDYDLWLRIGRRYPIGLDSTPLIRKYGGHADQLSRKYWGMDLYRIAAMEKHLADPALSEAEQRWVLEEIIKKYTVLISGAEKRGKQVKEWKQKKVLYQNRLRNLL</sequence>
<reference evidence="2" key="1">
    <citation type="journal article" date="2020" name="mSystems">
        <title>Genome- and Community-Level Interaction Insights into Carbon Utilization and Element Cycling Functions of Hydrothermarchaeota in Hydrothermal Sediment.</title>
        <authorList>
            <person name="Zhou Z."/>
            <person name="Liu Y."/>
            <person name="Xu W."/>
            <person name="Pan J."/>
            <person name="Luo Z.H."/>
            <person name="Li M."/>
        </authorList>
    </citation>
    <scope>NUCLEOTIDE SEQUENCE [LARGE SCALE GENOMIC DNA]</scope>
    <source>
        <strain evidence="2">HyVt-577</strain>
    </source>
</reference>
<evidence type="ECO:0000259" key="1">
    <source>
        <dbReference type="Pfam" id="PF00535"/>
    </source>
</evidence>
<dbReference type="EMBL" id="DRQG01000004">
    <property type="protein sequence ID" value="HGY54129.1"/>
    <property type="molecule type" value="Genomic_DNA"/>
</dbReference>
<organism evidence="2">
    <name type="scientific">Caldithrix abyssi</name>
    <dbReference type="NCBI Taxonomy" id="187145"/>
    <lineage>
        <taxon>Bacteria</taxon>
        <taxon>Pseudomonadati</taxon>
        <taxon>Calditrichota</taxon>
        <taxon>Calditrichia</taxon>
        <taxon>Calditrichales</taxon>
        <taxon>Calditrichaceae</taxon>
        <taxon>Caldithrix</taxon>
    </lineage>
</organism>
<accession>A0A7V4TZJ5</accession>
<name>A0A7V4TZJ5_CALAY</name>
<protein>
    <submittedName>
        <fullName evidence="2">Glycosyltransferase</fullName>
    </submittedName>
</protein>
<dbReference type="PANTHER" id="PTHR43685:SF2">
    <property type="entry name" value="GLYCOSYLTRANSFERASE 2-LIKE DOMAIN-CONTAINING PROTEIN"/>
    <property type="match status" value="1"/>
</dbReference>
<dbReference type="Pfam" id="PF00535">
    <property type="entry name" value="Glycos_transf_2"/>
    <property type="match status" value="1"/>
</dbReference>
<dbReference type="SUPFAM" id="SSF53448">
    <property type="entry name" value="Nucleotide-diphospho-sugar transferases"/>
    <property type="match status" value="1"/>
</dbReference>
<dbReference type="AlphaFoldDB" id="A0A7V4TZJ5"/>